<reference evidence="2" key="1">
    <citation type="submission" date="2017-06" db="EMBL/GenBank/DDBJ databases">
        <title>Whole genome sequence of Laribacter hongkongensis LHGZ1.</title>
        <authorList>
            <person name="Chen D."/>
            <person name="Wu H."/>
            <person name="Chen J."/>
        </authorList>
    </citation>
    <scope>NUCLEOTIDE SEQUENCE [LARGE SCALE GENOMIC DNA]</scope>
    <source>
        <strain evidence="2">LHGZ1</strain>
    </source>
</reference>
<dbReference type="Gene3D" id="3.75.10.10">
    <property type="entry name" value="L-arginine/glycine Amidinotransferase, Chain A"/>
    <property type="match status" value="1"/>
</dbReference>
<dbReference type="EMBL" id="CP022115">
    <property type="protein sequence ID" value="ASJ23232.1"/>
    <property type="molecule type" value="Genomic_DNA"/>
</dbReference>
<proteinExistence type="predicted"/>
<dbReference type="PIRSF" id="PIRSF028188">
    <property type="entry name" value="Amdntrnsf_FN0238"/>
    <property type="match status" value="1"/>
</dbReference>
<dbReference type="NCBIfam" id="NF046062">
    <property type="entry name" value="citrull_CtlX"/>
    <property type="match status" value="1"/>
</dbReference>
<evidence type="ECO:0000313" key="2">
    <source>
        <dbReference type="Proteomes" id="UP000197424"/>
    </source>
</evidence>
<dbReference type="RefSeq" id="WP_088859980.1">
    <property type="nucleotide sequence ID" value="NZ_CP022115.1"/>
</dbReference>
<dbReference type="OrthoDB" id="9788268at2"/>
<dbReference type="PANTHER" id="PTHR43224">
    <property type="entry name" value="AMIDINOTRANSFERASE"/>
    <property type="match status" value="1"/>
</dbReference>
<evidence type="ECO:0000313" key="1">
    <source>
        <dbReference type="EMBL" id="ASJ23232.1"/>
    </source>
</evidence>
<gene>
    <name evidence="1" type="ORF">LHGZ1_0401</name>
</gene>
<protein>
    <submittedName>
        <fullName evidence="1">Amidinotransferase family protein</fullName>
    </submittedName>
</protein>
<accession>A0A248LF49</accession>
<dbReference type="Proteomes" id="UP000197424">
    <property type="component" value="Chromosome"/>
</dbReference>
<keyword evidence="1" id="KW-0808">Transferase</keyword>
<organism evidence="1 2">
    <name type="scientific">Laribacter hongkongensis</name>
    <dbReference type="NCBI Taxonomy" id="168471"/>
    <lineage>
        <taxon>Bacteria</taxon>
        <taxon>Pseudomonadati</taxon>
        <taxon>Pseudomonadota</taxon>
        <taxon>Betaproteobacteria</taxon>
        <taxon>Neisseriales</taxon>
        <taxon>Aquaspirillaceae</taxon>
        <taxon>Laribacter</taxon>
    </lineage>
</organism>
<sequence>MSKQITNQIVMVRPVSFYFDTETAANDFFQKNLGEKRDVVQAKALIEFDAMVDLLRSKGITVHVLQDSNQVMDTPDSIFPNNWFVSMEGGRLMLCPMWAPNRRHERLKFLGQLVDLIGHDKLKVSNYGPAHEAQSKFLEGTGAMILDRINMKAYACLSPRCDEDVFKKFCKEFGFKPVAFHGFQTYEGKRAAIYHTNVMMALGEAFAVVCLSAIDDLTERAALVKELQGDGKEIIDVTEDQINNFAGNEIELCNADGKRFTIMTKATYDCLTPEQRAVIEKTSEIISPDVKTIETYGGGSVRCMISEIFL</sequence>
<dbReference type="PANTHER" id="PTHR43224:SF1">
    <property type="entry name" value="AMIDINOTRANSFERASE"/>
    <property type="match status" value="1"/>
</dbReference>
<dbReference type="InterPro" id="IPR014541">
    <property type="entry name" value="Amdntrnsf_FN0238"/>
</dbReference>
<dbReference type="Pfam" id="PF19420">
    <property type="entry name" value="DDAH_eukar"/>
    <property type="match status" value="1"/>
</dbReference>
<name>A0A248LF49_9NEIS</name>
<dbReference type="AlphaFoldDB" id="A0A248LF49"/>
<dbReference type="SUPFAM" id="SSF55909">
    <property type="entry name" value="Pentein"/>
    <property type="match status" value="1"/>
</dbReference>
<dbReference type="GO" id="GO:0016740">
    <property type="term" value="F:transferase activity"/>
    <property type="evidence" value="ECO:0007669"/>
    <property type="project" value="UniProtKB-KW"/>
</dbReference>